<dbReference type="EMBL" id="SNRY01000567">
    <property type="protein sequence ID" value="KAA6339056.1"/>
    <property type="molecule type" value="Genomic_DNA"/>
</dbReference>
<evidence type="ECO:0000313" key="1">
    <source>
        <dbReference type="EMBL" id="KAA6339056.1"/>
    </source>
</evidence>
<dbReference type="InterPro" id="IPR011249">
    <property type="entry name" value="Metalloenz_LuxS/M16"/>
</dbReference>
<comment type="caution">
    <text evidence="1">The sequence shown here is derived from an EMBL/GenBank/DDBJ whole genome shotgun (WGS) entry which is preliminary data.</text>
</comment>
<reference evidence="1" key="1">
    <citation type="submission" date="2019-03" db="EMBL/GenBank/DDBJ databases">
        <title>Single cell metagenomics reveals metabolic interactions within the superorganism composed of flagellate Streblomastix strix and complex community of Bacteroidetes bacteria on its surface.</title>
        <authorList>
            <person name="Treitli S.C."/>
            <person name="Kolisko M."/>
            <person name="Husnik F."/>
            <person name="Keeling P."/>
            <person name="Hampl V."/>
        </authorList>
    </citation>
    <scope>NUCLEOTIDE SEQUENCE</scope>
    <source>
        <strain evidence="1">STM</strain>
    </source>
</reference>
<dbReference type="AlphaFoldDB" id="A0A5J4RYQ1"/>
<name>A0A5J4RYQ1_9ZZZZ</name>
<proteinExistence type="predicted"/>
<dbReference type="GO" id="GO:0046872">
    <property type="term" value="F:metal ion binding"/>
    <property type="evidence" value="ECO:0007669"/>
    <property type="project" value="InterPro"/>
</dbReference>
<dbReference type="SUPFAM" id="SSF63411">
    <property type="entry name" value="LuxS/MPP-like metallohydrolase"/>
    <property type="match status" value="1"/>
</dbReference>
<gene>
    <name evidence="1" type="ORF">EZS27_012977</name>
</gene>
<accession>A0A5J4RYQ1</accession>
<feature type="non-terminal residue" evidence="1">
    <location>
        <position position="84"/>
    </location>
</feature>
<protein>
    <submittedName>
        <fullName evidence="1">Uncharacterized protein</fullName>
    </submittedName>
</protein>
<organism evidence="1">
    <name type="scientific">termite gut metagenome</name>
    <dbReference type="NCBI Taxonomy" id="433724"/>
    <lineage>
        <taxon>unclassified sequences</taxon>
        <taxon>metagenomes</taxon>
        <taxon>organismal metagenomes</taxon>
    </lineage>
</organism>
<sequence>MDVNRTQSPPVQTLDNIDIRLPLRTILPNGVSLDSINQGEQEVVRFDMFFEGGHWHQTQKLQAVFTNRMLREGSHKYNSAEIAE</sequence>